<evidence type="ECO:0000313" key="3">
    <source>
        <dbReference type="Proteomes" id="UP001576784"/>
    </source>
</evidence>
<comment type="caution">
    <text evidence="2">The sequence shown here is derived from an EMBL/GenBank/DDBJ whole genome shotgun (WGS) entry which is preliminary data.</text>
</comment>
<protein>
    <recommendedName>
        <fullName evidence="4">MotA/TolQ/ExbB proton channel domain-containing protein</fullName>
    </recommendedName>
</protein>
<organism evidence="2 3">
    <name type="scientific">Floridaenema flaviceps BLCC-F50</name>
    <dbReference type="NCBI Taxonomy" id="3153642"/>
    <lineage>
        <taxon>Bacteria</taxon>
        <taxon>Bacillati</taxon>
        <taxon>Cyanobacteriota</taxon>
        <taxon>Cyanophyceae</taxon>
        <taxon>Oscillatoriophycideae</taxon>
        <taxon>Aerosakkonematales</taxon>
        <taxon>Aerosakkonemataceae</taxon>
        <taxon>Floridanema</taxon>
        <taxon>Floridanema flaviceps</taxon>
    </lineage>
</organism>
<evidence type="ECO:0008006" key="4">
    <source>
        <dbReference type="Google" id="ProtNLM"/>
    </source>
</evidence>
<keyword evidence="1" id="KW-1133">Transmembrane helix</keyword>
<evidence type="ECO:0000256" key="1">
    <source>
        <dbReference type="SAM" id="Phobius"/>
    </source>
</evidence>
<reference evidence="2 3" key="1">
    <citation type="submission" date="2024-09" db="EMBL/GenBank/DDBJ databases">
        <title>Floridaenema gen nov. (Aerosakkonemataceae, Aerosakkonematales ord. nov., Cyanobacteria) from benthic tropical and subtropical fresh waters, with the description of four new species.</title>
        <authorList>
            <person name="Moretto J.A."/>
            <person name="Berthold D.E."/>
            <person name="Lefler F.W."/>
            <person name="Huang I.-S."/>
            <person name="Laughinghouse H. IV."/>
        </authorList>
    </citation>
    <scope>NUCLEOTIDE SEQUENCE [LARGE SCALE GENOMIC DNA]</scope>
    <source>
        <strain evidence="2 3">BLCC-F50</strain>
    </source>
</reference>
<dbReference type="EMBL" id="JBHFNR010000168">
    <property type="protein sequence ID" value="MFB2895757.1"/>
    <property type="molecule type" value="Genomic_DNA"/>
</dbReference>
<proteinExistence type="predicted"/>
<feature type="transmembrane region" description="Helical" evidence="1">
    <location>
        <begin position="179"/>
        <end position="203"/>
    </location>
</feature>
<dbReference type="RefSeq" id="WP_413265392.1">
    <property type="nucleotide sequence ID" value="NZ_JBHFNR010000168.1"/>
</dbReference>
<keyword evidence="1" id="KW-0472">Membrane</keyword>
<keyword evidence="3" id="KW-1185">Reference proteome</keyword>
<feature type="transmembrane region" description="Helical" evidence="1">
    <location>
        <begin position="127"/>
        <end position="146"/>
    </location>
</feature>
<keyword evidence="1" id="KW-0812">Transmembrane</keyword>
<name>A0ABV4XXG6_9CYAN</name>
<accession>A0ABV4XXG6</accession>
<feature type="transmembrane region" description="Helical" evidence="1">
    <location>
        <begin position="14"/>
        <end position="32"/>
    </location>
</feature>
<sequence length="744" mass="83891">MINDFLGIIWQNSLFHWVTLLLLILACLLELYSTLMYINKLKNSTTSEAIAYLSQSRKGVTEIGRETFRLDYKNLPKDSRIKIFNWLNKHLAGSELNDTFQAQLQSGYFMLLQYPVILEKPVPRSSLRFIQSILIALGVLGTFYGIQVGLSGISLSDIGANSGHLLKSSVQLLEGMKTAFSTSLVGLGSSSLFTLVLACLEWVRKKYRDRLKKQLDAITILETPMRLLERINPEANLKASQALANAAETMGTKFAELLEIQRQLNPQSIGQELGNVINPVFQEIRVELSALREIKAEQGQEILKNLIAEQREQLIKPIISELSNSANLTKQASEAVMDLKNELGGISRSLSGSIATIEQFQAETLGKLQQFATNLERILGDFRTDTKNVLQQVAIEVKSAVDESIVAMQNQRTAFEVSAEKAADTFVGIREELEKSLHTQAEIQQQSIQQFQTYINEIFAEQNNNLQQLGEQTSQAMQVQRDALTKIAKQSVNTFIGIREELEQSLQTQAQIERELIQEFQNRSLEIFDRQATNLSLVGNAASQQMNQARENLNATLSNIDTVLQNTRLTVQGELENFRINYQAALQEFFIQQNQLLEGTLGEQRQGLANVVENFKGVFEEEYHRRTAFFQEIQETTKVVSNLANTIGLSSSERLAQLQELARTIGGEASRVEKEYKNLTDEFNQALTSWNKEILNYFQEKSNFETTFFTKADAATEKVCQQLLQAANYLVAAENTRKINNGEH</sequence>
<dbReference type="Proteomes" id="UP001576784">
    <property type="component" value="Unassembled WGS sequence"/>
</dbReference>
<evidence type="ECO:0000313" key="2">
    <source>
        <dbReference type="EMBL" id="MFB2895757.1"/>
    </source>
</evidence>
<gene>
    <name evidence="2" type="ORF">ACE1CI_22855</name>
</gene>